<keyword evidence="3" id="KW-1185">Reference proteome</keyword>
<feature type="compositionally biased region" description="Polar residues" evidence="1">
    <location>
        <begin position="1"/>
        <end position="17"/>
    </location>
</feature>
<dbReference type="AlphaFoldDB" id="A0A9D4KQD1"/>
<gene>
    <name evidence="2" type="ORF">DPMN_116732</name>
</gene>
<evidence type="ECO:0000313" key="2">
    <source>
        <dbReference type="EMBL" id="KAH3843221.1"/>
    </source>
</evidence>
<evidence type="ECO:0000313" key="3">
    <source>
        <dbReference type="Proteomes" id="UP000828390"/>
    </source>
</evidence>
<evidence type="ECO:0000256" key="1">
    <source>
        <dbReference type="SAM" id="MobiDB-lite"/>
    </source>
</evidence>
<organism evidence="2 3">
    <name type="scientific">Dreissena polymorpha</name>
    <name type="common">Zebra mussel</name>
    <name type="synonym">Mytilus polymorpha</name>
    <dbReference type="NCBI Taxonomy" id="45954"/>
    <lineage>
        <taxon>Eukaryota</taxon>
        <taxon>Metazoa</taxon>
        <taxon>Spiralia</taxon>
        <taxon>Lophotrochozoa</taxon>
        <taxon>Mollusca</taxon>
        <taxon>Bivalvia</taxon>
        <taxon>Autobranchia</taxon>
        <taxon>Heteroconchia</taxon>
        <taxon>Euheterodonta</taxon>
        <taxon>Imparidentia</taxon>
        <taxon>Neoheterodontei</taxon>
        <taxon>Myida</taxon>
        <taxon>Dreissenoidea</taxon>
        <taxon>Dreissenidae</taxon>
        <taxon>Dreissena</taxon>
    </lineage>
</organism>
<sequence>MPQQGSSCTEGTRSCGPSTCRGRVDRRHAHRWWSLVDAGACSTGYTRNPLGSEPVAHCWNWSLGVATLHLKIVVKSMISTMDIS</sequence>
<reference evidence="2" key="2">
    <citation type="submission" date="2020-11" db="EMBL/GenBank/DDBJ databases">
        <authorList>
            <person name="McCartney M.A."/>
            <person name="Auch B."/>
            <person name="Kono T."/>
            <person name="Mallez S."/>
            <person name="Becker A."/>
            <person name="Gohl D.M."/>
            <person name="Silverstein K.A.T."/>
            <person name="Koren S."/>
            <person name="Bechman K.B."/>
            <person name="Herman A."/>
            <person name="Abrahante J.E."/>
            <person name="Garbe J."/>
        </authorList>
    </citation>
    <scope>NUCLEOTIDE SEQUENCE</scope>
    <source>
        <strain evidence="2">Duluth1</strain>
        <tissue evidence="2">Whole animal</tissue>
    </source>
</reference>
<feature type="region of interest" description="Disordered" evidence="1">
    <location>
        <begin position="1"/>
        <end position="21"/>
    </location>
</feature>
<name>A0A9D4KQD1_DREPO</name>
<proteinExistence type="predicted"/>
<dbReference type="Proteomes" id="UP000828390">
    <property type="component" value="Unassembled WGS sequence"/>
</dbReference>
<accession>A0A9D4KQD1</accession>
<protein>
    <submittedName>
        <fullName evidence="2">Uncharacterized protein</fullName>
    </submittedName>
</protein>
<dbReference type="EMBL" id="JAIWYP010000004">
    <property type="protein sequence ID" value="KAH3843221.1"/>
    <property type="molecule type" value="Genomic_DNA"/>
</dbReference>
<reference evidence="2" key="1">
    <citation type="journal article" date="2019" name="bioRxiv">
        <title>The Genome of the Zebra Mussel, Dreissena polymorpha: A Resource for Invasive Species Research.</title>
        <authorList>
            <person name="McCartney M.A."/>
            <person name="Auch B."/>
            <person name="Kono T."/>
            <person name="Mallez S."/>
            <person name="Zhang Y."/>
            <person name="Obille A."/>
            <person name="Becker A."/>
            <person name="Abrahante J.E."/>
            <person name="Garbe J."/>
            <person name="Badalamenti J.P."/>
            <person name="Herman A."/>
            <person name="Mangelson H."/>
            <person name="Liachko I."/>
            <person name="Sullivan S."/>
            <person name="Sone E.D."/>
            <person name="Koren S."/>
            <person name="Silverstein K.A.T."/>
            <person name="Beckman K.B."/>
            <person name="Gohl D.M."/>
        </authorList>
    </citation>
    <scope>NUCLEOTIDE SEQUENCE</scope>
    <source>
        <strain evidence="2">Duluth1</strain>
        <tissue evidence="2">Whole animal</tissue>
    </source>
</reference>
<comment type="caution">
    <text evidence="2">The sequence shown here is derived from an EMBL/GenBank/DDBJ whole genome shotgun (WGS) entry which is preliminary data.</text>
</comment>